<dbReference type="Pfam" id="PF01094">
    <property type="entry name" value="ANF_receptor"/>
    <property type="match status" value="1"/>
</dbReference>
<evidence type="ECO:0000313" key="13">
    <source>
        <dbReference type="Proteomes" id="UP000515163"/>
    </source>
</evidence>
<dbReference type="AlphaFoldDB" id="A0A6P8HHI7"/>
<keyword evidence="2 10" id="KW-0812">Transmembrane</keyword>
<evidence type="ECO:0000313" key="14">
    <source>
        <dbReference type="RefSeq" id="XP_031552035.1"/>
    </source>
</evidence>
<keyword evidence="4" id="KW-0297">G-protein coupled receptor</keyword>
<feature type="non-terminal residue" evidence="14">
    <location>
        <position position="951"/>
    </location>
</feature>
<name>A0A6P8HHI7_ACTTE</name>
<keyword evidence="5 10" id="KW-0472">Membrane</keyword>
<dbReference type="PRINTS" id="PR01177">
    <property type="entry name" value="GABAB1RECPTR"/>
</dbReference>
<feature type="transmembrane region" description="Helical" evidence="10">
    <location>
        <begin position="840"/>
        <end position="864"/>
    </location>
</feature>
<gene>
    <name evidence="14" type="primary">LOC116289279</name>
</gene>
<dbReference type="GO" id="GO:0005524">
    <property type="term" value="F:ATP binding"/>
    <property type="evidence" value="ECO:0007669"/>
    <property type="project" value="UniProtKB-UniRule"/>
</dbReference>
<dbReference type="InterPro" id="IPR001828">
    <property type="entry name" value="ANF_lig-bd_rcpt"/>
</dbReference>
<dbReference type="PANTHER" id="PTHR10519">
    <property type="entry name" value="GABA-B RECEPTOR"/>
    <property type="match status" value="1"/>
</dbReference>
<evidence type="ECO:0000256" key="10">
    <source>
        <dbReference type="SAM" id="Phobius"/>
    </source>
</evidence>
<evidence type="ECO:0000256" key="6">
    <source>
        <dbReference type="ARBA" id="ARBA00023170"/>
    </source>
</evidence>
<keyword evidence="3 10" id="KW-1133">Transmembrane helix</keyword>
<organism evidence="13 14">
    <name type="scientific">Actinia tenebrosa</name>
    <name type="common">Australian red waratah sea anemone</name>
    <dbReference type="NCBI Taxonomy" id="6105"/>
    <lineage>
        <taxon>Eukaryota</taxon>
        <taxon>Metazoa</taxon>
        <taxon>Cnidaria</taxon>
        <taxon>Anthozoa</taxon>
        <taxon>Hexacorallia</taxon>
        <taxon>Actiniaria</taxon>
        <taxon>Actiniidae</taxon>
        <taxon>Actinia</taxon>
    </lineage>
</organism>
<keyword evidence="7" id="KW-0325">Glycoprotein</keyword>
<dbReference type="PANTHER" id="PTHR10519:SF74">
    <property type="entry name" value="GAMMA-AMINOBUTYRIC ACID TYPE B RECEPTOR SUBUNIT 2"/>
    <property type="match status" value="1"/>
</dbReference>
<dbReference type="InParanoid" id="A0A6P8HHI7"/>
<dbReference type="SUPFAM" id="SSF56112">
    <property type="entry name" value="Protein kinase-like (PK-like)"/>
    <property type="match status" value="1"/>
</dbReference>
<feature type="chain" id="PRO_5028249896" evidence="11">
    <location>
        <begin position="22"/>
        <end position="951"/>
    </location>
</feature>
<reference evidence="14" key="1">
    <citation type="submission" date="2025-08" db="UniProtKB">
        <authorList>
            <consortium name="RefSeq"/>
        </authorList>
    </citation>
    <scope>IDENTIFICATION</scope>
    <source>
        <tissue evidence="14">Tentacle</tissue>
    </source>
</reference>
<evidence type="ECO:0000256" key="2">
    <source>
        <dbReference type="ARBA" id="ARBA00022692"/>
    </source>
</evidence>
<proteinExistence type="predicted"/>
<evidence type="ECO:0000259" key="12">
    <source>
        <dbReference type="Pfam" id="PF01094"/>
    </source>
</evidence>
<comment type="subcellular location">
    <subcellularLocation>
        <location evidence="1">Membrane</location>
    </subcellularLocation>
</comment>
<dbReference type="SUPFAM" id="SSF53822">
    <property type="entry name" value="Periplasmic binding protein-like I"/>
    <property type="match status" value="1"/>
</dbReference>
<protein>
    <submittedName>
        <fullName evidence="14">Gamma-aminobutyric acid type B receptor subunit 1-like</fullName>
    </submittedName>
</protein>
<keyword evidence="11" id="KW-0732">Signal</keyword>
<dbReference type="PRINTS" id="PR01176">
    <property type="entry name" value="GABABRECEPTR"/>
</dbReference>
<dbReference type="PROSITE" id="PS00107">
    <property type="entry name" value="PROTEIN_KINASE_ATP"/>
    <property type="match status" value="1"/>
</dbReference>
<dbReference type="OrthoDB" id="73209at2759"/>
<dbReference type="CDD" id="cd06366">
    <property type="entry name" value="PBP1_GABAb_receptor"/>
    <property type="match status" value="1"/>
</dbReference>
<keyword evidence="6" id="KW-0675">Receptor</keyword>
<evidence type="ECO:0000256" key="5">
    <source>
        <dbReference type="ARBA" id="ARBA00023136"/>
    </source>
</evidence>
<evidence type="ECO:0000256" key="1">
    <source>
        <dbReference type="ARBA" id="ARBA00004370"/>
    </source>
</evidence>
<feature type="domain" description="Receptor ligand binding region" evidence="12">
    <location>
        <begin position="414"/>
        <end position="764"/>
    </location>
</feature>
<dbReference type="Gene3D" id="3.30.200.20">
    <property type="entry name" value="Phosphorylase Kinase, domain 1"/>
    <property type="match status" value="1"/>
</dbReference>
<dbReference type="InterPro" id="IPR017441">
    <property type="entry name" value="Protein_kinase_ATP_BS"/>
</dbReference>
<dbReference type="GO" id="GO:0004965">
    <property type="term" value="F:G protein-coupled GABA receptor activity"/>
    <property type="evidence" value="ECO:0007669"/>
    <property type="project" value="InterPro"/>
</dbReference>
<accession>A0A6P8HHI7</accession>
<feature type="signal peptide" evidence="11">
    <location>
        <begin position="1"/>
        <end position="21"/>
    </location>
</feature>
<dbReference type="InterPro" id="IPR002455">
    <property type="entry name" value="GPCR3_GABA-B"/>
</dbReference>
<evidence type="ECO:0000256" key="8">
    <source>
        <dbReference type="ARBA" id="ARBA00023224"/>
    </source>
</evidence>
<evidence type="ECO:0000256" key="9">
    <source>
        <dbReference type="PROSITE-ProRule" id="PRU10141"/>
    </source>
</evidence>
<evidence type="ECO:0000256" key="7">
    <source>
        <dbReference type="ARBA" id="ARBA00023180"/>
    </source>
</evidence>
<keyword evidence="9" id="KW-0547">Nucleotide-binding</keyword>
<dbReference type="InterPro" id="IPR028082">
    <property type="entry name" value="Peripla_BP_I"/>
</dbReference>
<dbReference type="KEGG" id="aten:116289279"/>
<dbReference type="GO" id="GO:0007214">
    <property type="term" value="P:gamma-aminobutyric acid signaling pathway"/>
    <property type="evidence" value="ECO:0007669"/>
    <property type="project" value="TreeGrafter"/>
</dbReference>
<dbReference type="RefSeq" id="XP_031552035.1">
    <property type="nucleotide sequence ID" value="XM_031696175.1"/>
</dbReference>
<evidence type="ECO:0000256" key="4">
    <source>
        <dbReference type="ARBA" id="ARBA00023040"/>
    </source>
</evidence>
<sequence length="951" mass="106230">MAKNILKVAALILIGLNAVWPSRESCLRGFNIEGKHQRQIFDHHDKPTPLTISVGTLLSSQIVGELTRVLLMDALGYDNVVLLTSSLPVHLTLENLRNVKCRNESGECIPTAIIYPEVWTPFGWHLSQNPSPYEPFVDFGSLGNTGRYDWYVSAAFVREMWKIHNVPADHWRSLQIPAVQQNLVSADELIAIHEACGECVTRVFYPKRCDPAAGGEPNLCALLVAQDQVHCSSDIKSQIISLDLMVAVAWIRTSPDVLLLTYESRDKPLLFAAFDSERLTTSGRFTRIDFPNCNTQQRSSSNPTWKCTCSSPFELRKFVWKGLESNYDDILSLMSRFRLQRKHLAEMLQQAALENISTAPYKTVCNWLIQNNNTWFPWLPVKATNKREIYIGGMFPSLSGPEAVWSSPGDEIGALMAIESVNKETAVLKNYVLKLPIVSTQCRREMVLNAYISYLNRDPSRKVVGILGPACSKATMPMAAVSHFHNVIVMGYGADDVSLSDRTRYPYYFRTAPSIDEFKIAYLALFEKFNWKRCVTLREMKYPAATVVSRTEFLTSSGIYVLSREIPSEKELDAKAYVKSIKNSGLTVIILNAYPPATRAVMCEAYKQGLRPSKGYVWFLLGWLDHDWWDTDKYNIDSHASADHVPCSSAQMRKLIDQGYFSLSVSFYGEDDDVIVGGGTVKKWKEEYLRKAKQKGVNPSEYATLAYDAVWTYALALDKLLHNSSDALDSLFTDETSRLFREFIQHTDFLGVSGRVHFRKGDRLSTIIVQQNFATKSTVIGRFVPVIGLNDTLQGTLKLDEPEIVWASGMIPKDGLAESKHVVSCAVESLRSALGVSCGVAGLVAAVIALVLISTVLCFVYWILKGRYSSKYRSIKTRLNELGLLDAQSASAVFALDTWELPRDTIVLNRKLGQGAFGAVFGGEGFGIDNQSQTISVAVKTLKTGATIEEK</sequence>
<evidence type="ECO:0000256" key="3">
    <source>
        <dbReference type="ARBA" id="ARBA00022989"/>
    </source>
</evidence>
<feature type="binding site" evidence="9">
    <location>
        <position position="940"/>
    </location>
    <ligand>
        <name>ATP</name>
        <dbReference type="ChEBI" id="CHEBI:30616"/>
    </ligand>
</feature>
<dbReference type="Proteomes" id="UP000515163">
    <property type="component" value="Unplaced"/>
</dbReference>
<dbReference type="Gene3D" id="3.40.50.2300">
    <property type="match status" value="2"/>
</dbReference>
<evidence type="ECO:0000256" key="11">
    <source>
        <dbReference type="SAM" id="SignalP"/>
    </source>
</evidence>
<dbReference type="InterPro" id="IPR011009">
    <property type="entry name" value="Kinase-like_dom_sf"/>
</dbReference>
<dbReference type="GO" id="GO:0038039">
    <property type="term" value="C:G protein-coupled receptor heterodimeric complex"/>
    <property type="evidence" value="ECO:0007669"/>
    <property type="project" value="TreeGrafter"/>
</dbReference>
<dbReference type="GeneID" id="116289279"/>
<keyword evidence="13" id="KW-1185">Reference proteome</keyword>
<keyword evidence="9" id="KW-0067">ATP-binding</keyword>
<keyword evidence="8" id="KW-0807">Transducer</keyword>